<dbReference type="Proteomes" id="UP001375743">
    <property type="component" value="Unassembled WGS sequence"/>
</dbReference>
<dbReference type="Gene3D" id="2.30.130.10">
    <property type="entry name" value="PUA domain"/>
    <property type="match status" value="1"/>
</dbReference>
<dbReference type="Gene3D" id="3.40.50.150">
    <property type="entry name" value="Vaccinia Virus protein VP39"/>
    <property type="match status" value="1"/>
</dbReference>
<keyword evidence="6" id="KW-0949">S-adenosyl-L-methionine</keyword>
<evidence type="ECO:0000256" key="7">
    <source>
        <dbReference type="ARBA" id="ARBA00022884"/>
    </source>
</evidence>
<dbReference type="SUPFAM" id="SSF88697">
    <property type="entry name" value="PUA domain-like"/>
    <property type="match status" value="1"/>
</dbReference>
<evidence type="ECO:0000256" key="2">
    <source>
        <dbReference type="ARBA" id="ARBA00022490"/>
    </source>
</evidence>
<dbReference type="SMART" id="SM00359">
    <property type="entry name" value="PUA"/>
    <property type="match status" value="1"/>
</dbReference>
<dbReference type="EC" id="2.1.1.-" evidence="10"/>
<evidence type="ECO:0000256" key="4">
    <source>
        <dbReference type="ARBA" id="ARBA00022603"/>
    </source>
</evidence>
<name>A0ABU8XTH0_9PROT</name>
<dbReference type="InterPro" id="IPR002478">
    <property type="entry name" value="PUA"/>
</dbReference>
<dbReference type="SUPFAM" id="SSF53335">
    <property type="entry name" value="S-adenosyl-L-methionine-dependent methyltransferases"/>
    <property type="match status" value="1"/>
</dbReference>
<reference evidence="10 11" key="1">
    <citation type="submission" date="2024-01" db="EMBL/GenBank/DDBJ databases">
        <title>Multi-omics insights into the function and evolution of sodium benzoate biodegradation pathways in Benzoatithermus flavus gen. nov., sp. nov. from hot spring.</title>
        <authorList>
            <person name="Hu C.-J."/>
            <person name="Li W.-J."/>
        </authorList>
    </citation>
    <scope>NUCLEOTIDE SEQUENCE [LARGE SCALE GENOMIC DNA]</scope>
    <source>
        <strain evidence="10 11">SYSU G07066</strain>
    </source>
</reference>
<dbReference type="PANTHER" id="PTHR42873:SF1">
    <property type="entry name" value="S-ADENOSYLMETHIONINE-DEPENDENT METHYLTRANSFERASE DOMAIN-CONTAINING PROTEIN"/>
    <property type="match status" value="1"/>
</dbReference>
<dbReference type="Gene3D" id="3.30.750.80">
    <property type="entry name" value="RNA methyltransferase domain (HRMD) like"/>
    <property type="match status" value="1"/>
</dbReference>
<dbReference type="InterPro" id="IPR041532">
    <property type="entry name" value="RlmI-like_PUA"/>
</dbReference>
<evidence type="ECO:0000256" key="3">
    <source>
        <dbReference type="ARBA" id="ARBA00022552"/>
    </source>
</evidence>
<keyword evidence="11" id="KW-1185">Reference proteome</keyword>
<evidence type="ECO:0000256" key="6">
    <source>
        <dbReference type="ARBA" id="ARBA00022691"/>
    </source>
</evidence>
<comment type="subcellular location">
    <subcellularLocation>
        <location evidence="1">Cytoplasm</location>
    </subcellularLocation>
</comment>
<dbReference type="InterPro" id="IPR029063">
    <property type="entry name" value="SAM-dependent_MTases_sf"/>
</dbReference>
<keyword evidence="5 10" id="KW-0808">Transferase</keyword>
<evidence type="ECO:0000313" key="11">
    <source>
        <dbReference type="Proteomes" id="UP001375743"/>
    </source>
</evidence>
<evidence type="ECO:0000256" key="8">
    <source>
        <dbReference type="ARBA" id="ARBA00038091"/>
    </source>
</evidence>
<evidence type="ECO:0000259" key="9">
    <source>
        <dbReference type="SMART" id="SM00359"/>
    </source>
</evidence>
<keyword evidence="3" id="KW-0698">rRNA processing</keyword>
<protein>
    <submittedName>
        <fullName evidence="10">Class I SAM-dependent rRNA methyltransferase</fullName>
        <ecNumber evidence="10">2.1.1.-</ecNumber>
    </submittedName>
</protein>
<dbReference type="PROSITE" id="PS50890">
    <property type="entry name" value="PUA"/>
    <property type="match status" value="1"/>
</dbReference>
<dbReference type="GO" id="GO:0008168">
    <property type="term" value="F:methyltransferase activity"/>
    <property type="evidence" value="ECO:0007669"/>
    <property type="project" value="UniProtKB-KW"/>
</dbReference>
<dbReference type="GO" id="GO:0032259">
    <property type="term" value="P:methylation"/>
    <property type="evidence" value="ECO:0007669"/>
    <property type="project" value="UniProtKB-KW"/>
</dbReference>
<proteinExistence type="inferred from homology"/>
<dbReference type="CDD" id="cd02440">
    <property type="entry name" value="AdoMet_MTases"/>
    <property type="match status" value="1"/>
</dbReference>
<keyword evidence="4 10" id="KW-0489">Methyltransferase</keyword>
<keyword evidence="7" id="KW-0694">RNA-binding</keyword>
<keyword evidence="2" id="KW-0963">Cytoplasm</keyword>
<sequence length="394" mass="42293">MSYPTIKILPGEDRRLRNGSPWLFSNELRMDEAAKAVPPGSLVRLMGPTGKILGVAHFNPHSLIAARLLTRNKDAVIDRAFIARRIARALALRERLFDAPFYRLVHAEADGLPGLVVDRFGDTLVVQLNTAGMNALEPLVVEALDEVLSPGVLIARNDTPSRGLEGLPAEVRVLKGEAGPRLEVIENGLSFAADPLGGQKTGWFYDQRPNRLFTAGLCRGEAVLDVYTYCGGFALTAAAHGAKSVVAVDGSAHALALAAESAARQGSAERCSFQRADAFTFLDEAAREKRRFGVVIADPPAFVKSRKDLGSGLRGYRKLARLAAALVTEPGFLCLGCCSHHVSPDQFAAETWAGIREAGRGGRLLRSAGAGPDHPVHPALPETAYLKFLVYALD</sequence>
<dbReference type="Pfam" id="PF10672">
    <property type="entry name" value="Methyltrans_SAM"/>
    <property type="match status" value="1"/>
</dbReference>
<feature type="domain" description="PUA" evidence="9">
    <location>
        <begin position="4"/>
        <end position="91"/>
    </location>
</feature>
<dbReference type="InterPro" id="IPR019614">
    <property type="entry name" value="SAM-dep_methyl-trfase"/>
</dbReference>
<dbReference type="RefSeq" id="WP_418160204.1">
    <property type="nucleotide sequence ID" value="NZ_JBBLZC010000014.1"/>
</dbReference>
<organism evidence="10 11">
    <name type="scientific">Benzoatithermus flavus</name>
    <dbReference type="NCBI Taxonomy" id="3108223"/>
    <lineage>
        <taxon>Bacteria</taxon>
        <taxon>Pseudomonadati</taxon>
        <taxon>Pseudomonadota</taxon>
        <taxon>Alphaproteobacteria</taxon>
        <taxon>Geminicoccales</taxon>
        <taxon>Geminicoccaceae</taxon>
        <taxon>Benzoatithermus</taxon>
    </lineage>
</organism>
<gene>
    <name evidence="10" type="ORF">U1T56_14445</name>
</gene>
<evidence type="ECO:0000256" key="5">
    <source>
        <dbReference type="ARBA" id="ARBA00022679"/>
    </source>
</evidence>
<dbReference type="Pfam" id="PF17785">
    <property type="entry name" value="PUA_3"/>
    <property type="match status" value="1"/>
</dbReference>
<dbReference type="CDD" id="cd11572">
    <property type="entry name" value="RlmI_M_like"/>
    <property type="match status" value="1"/>
</dbReference>
<dbReference type="InterPro" id="IPR015947">
    <property type="entry name" value="PUA-like_sf"/>
</dbReference>
<accession>A0ABU8XTH0</accession>
<dbReference type="CDD" id="cd21153">
    <property type="entry name" value="PUA_RlmI"/>
    <property type="match status" value="1"/>
</dbReference>
<dbReference type="EMBL" id="JBBLZC010000014">
    <property type="protein sequence ID" value="MEK0084354.1"/>
    <property type="molecule type" value="Genomic_DNA"/>
</dbReference>
<comment type="caution">
    <text evidence="10">The sequence shown here is derived from an EMBL/GenBank/DDBJ whole genome shotgun (WGS) entry which is preliminary data.</text>
</comment>
<dbReference type="InterPro" id="IPR036974">
    <property type="entry name" value="PUA_sf"/>
</dbReference>
<dbReference type="PANTHER" id="PTHR42873">
    <property type="entry name" value="RIBOSOMAL RNA LARGE SUBUNIT METHYLTRANSFERASE"/>
    <property type="match status" value="1"/>
</dbReference>
<evidence type="ECO:0000256" key="1">
    <source>
        <dbReference type="ARBA" id="ARBA00004496"/>
    </source>
</evidence>
<evidence type="ECO:0000313" key="10">
    <source>
        <dbReference type="EMBL" id="MEK0084354.1"/>
    </source>
</evidence>
<comment type="similarity">
    <text evidence="8">Belongs to the methyltransferase superfamily. RlmI family.</text>
</comment>